<dbReference type="Proteomes" id="UP000655225">
    <property type="component" value="Unassembled WGS sequence"/>
</dbReference>
<feature type="compositionally biased region" description="Polar residues" evidence="1">
    <location>
        <begin position="184"/>
        <end position="200"/>
    </location>
</feature>
<keyword evidence="2" id="KW-1133">Transmembrane helix</keyword>
<organism evidence="3 4">
    <name type="scientific">Tetracentron sinense</name>
    <name type="common">Spur-leaf</name>
    <dbReference type="NCBI Taxonomy" id="13715"/>
    <lineage>
        <taxon>Eukaryota</taxon>
        <taxon>Viridiplantae</taxon>
        <taxon>Streptophyta</taxon>
        <taxon>Embryophyta</taxon>
        <taxon>Tracheophyta</taxon>
        <taxon>Spermatophyta</taxon>
        <taxon>Magnoliopsida</taxon>
        <taxon>Trochodendrales</taxon>
        <taxon>Trochodendraceae</taxon>
        <taxon>Tetracentron</taxon>
    </lineage>
</organism>
<evidence type="ECO:0000256" key="1">
    <source>
        <dbReference type="SAM" id="MobiDB-lite"/>
    </source>
</evidence>
<protein>
    <recommendedName>
        <fullName evidence="5">Golgin candidate 5</fullName>
    </recommendedName>
</protein>
<dbReference type="OrthoDB" id="74178at2759"/>
<keyword evidence="2" id="KW-0812">Transmembrane</keyword>
<evidence type="ECO:0000256" key="2">
    <source>
        <dbReference type="SAM" id="Phobius"/>
    </source>
</evidence>
<gene>
    <name evidence="3" type="ORF">HHK36_025649</name>
</gene>
<comment type="caution">
    <text evidence="3">The sequence shown here is derived from an EMBL/GenBank/DDBJ whole genome shotgun (WGS) entry which is preliminary data.</text>
</comment>
<feature type="compositionally biased region" description="Basic and acidic residues" evidence="1">
    <location>
        <begin position="137"/>
        <end position="163"/>
    </location>
</feature>
<evidence type="ECO:0000313" key="4">
    <source>
        <dbReference type="Proteomes" id="UP000655225"/>
    </source>
</evidence>
<feature type="transmembrane region" description="Helical" evidence="2">
    <location>
        <begin position="65"/>
        <end position="83"/>
    </location>
</feature>
<evidence type="ECO:0000313" key="3">
    <source>
        <dbReference type="EMBL" id="KAF8388965.1"/>
    </source>
</evidence>
<reference evidence="3 4" key="1">
    <citation type="submission" date="2020-04" db="EMBL/GenBank/DDBJ databases">
        <title>Plant Genome Project.</title>
        <authorList>
            <person name="Zhang R.-G."/>
        </authorList>
    </citation>
    <scope>NUCLEOTIDE SEQUENCE [LARGE SCALE GENOMIC DNA]</scope>
    <source>
        <strain evidence="3">YNK0</strain>
        <tissue evidence="3">Leaf</tissue>
    </source>
</reference>
<keyword evidence="4" id="KW-1185">Reference proteome</keyword>
<keyword evidence="2" id="KW-0472">Membrane</keyword>
<proteinExistence type="predicted"/>
<evidence type="ECO:0008006" key="5">
    <source>
        <dbReference type="Google" id="ProtNLM"/>
    </source>
</evidence>
<dbReference type="OMA" id="QANDFET"/>
<dbReference type="PANTHER" id="PTHR47347">
    <property type="entry name" value="GOLGIN CANDIDATE 5"/>
    <property type="match status" value="1"/>
</dbReference>
<dbReference type="PANTHER" id="PTHR47347:SF2">
    <property type="entry name" value="GOLGIN CANDIDATE 5"/>
    <property type="match status" value="1"/>
</dbReference>
<dbReference type="AlphaFoldDB" id="A0A834YLN5"/>
<sequence>MAWLGKVSLGGFPDLAGAVTKLSESVKNIEKNFDSALGLEENSASSEGTIYYSQIGISDMSSYGLILYFSIASLFGLSASGLWSSAADRKALFEPVMAFMGHKGGESVAEPLEQLESSQRSSSIEGQEEIDTNKVPSADEKIVPAEKENEALKSVKEDEHADTAEGTTTVAAEPGEADSKPLSVESNDLNSENVETQDSFNSLQQKEISEVGSCEDSLSVEAKSGTDELDQVKSDSLLVLEESIHDTDSHERRDEQNTEADAIVEKGSSVQVEALDDRQVGVKSEASVSDYASIEEAESSTEPHKNNLPNALHSDQATDMVSESVSHDSDALVNAVEVNQQANDFETETNDQRLSSETNVFDSAGSLVEIEKVKMEMKMMEAALQGAARQSQEK</sequence>
<name>A0A834YLN5_TETSI</name>
<feature type="compositionally biased region" description="Low complexity" evidence="1">
    <location>
        <begin position="114"/>
        <end position="125"/>
    </location>
</feature>
<feature type="compositionally biased region" description="Basic and acidic residues" evidence="1">
    <location>
        <begin position="242"/>
        <end position="256"/>
    </location>
</feature>
<dbReference type="EMBL" id="JABCRI010000019">
    <property type="protein sequence ID" value="KAF8388965.1"/>
    <property type="molecule type" value="Genomic_DNA"/>
</dbReference>
<accession>A0A834YLN5</accession>
<feature type="region of interest" description="Disordered" evidence="1">
    <location>
        <begin position="242"/>
        <end position="312"/>
    </location>
</feature>
<feature type="region of interest" description="Disordered" evidence="1">
    <location>
        <begin position="114"/>
        <end position="200"/>
    </location>
</feature>